<sequence length="144" mass="16632">MCHAIRLINTGKVENAVQVTKALQDIKTHPISSQTVCRHLKKSGMKAVVKKKCPLLFKRHRKERLDFAILEDELQQSLEYFNKSPEDILFQQDNDPKHTSRKAKNWFEDHDYEVMVTGAMSEQFPYRSMDGTPALVCEPVTSQL</sequence>
<dbReference type="OrthoDB" id="3242359at2759"/>
<accession>A0A0C9SYZ9</accession>
<reference evidence="3" key="2">
    <citation type="submission" date="2015-01" db="EMBL/GenBank/DDBJ databases">
        <title>Evolutionary Origins and Diversification of the Mycorrhizal Mutualists.</title>
        <authorList>
            <consortium name="DOE Joint Genome Institute"/>
            <consortium name="Mycorrhizal Genomics Consortium"/>
            <person name="Kohler A."/>
            <person name="Kuo A."/>
            <person name="Nagy L.G."/>
            <person name="Floudas D."/>
            <person name="Copeland A."/>
            <person name="Barry K.W."/>
            <person name="Cichocki N."/>
            <person name="Veneault-Fourrey C."/>
            <person name="LaButti K."/>
            <person name="Lindquist E.A."/>
            <person name="Lipzen A."/>
            <person name="Lundell T."/>
            <person name="Morin E."/>
            <person name="Murat C."/>
            <person name="Riley R."/>
            <person name="Ohm R."/>
            <person name="Sun H."/>
            <person name="Tunlid A."/>
            <person name="Henrissat B."/>
            <person name="Grigoriev I.V."/>
            <person name="Hibbett D.S."/>
            <person name="Martin F."/>
        </authorList>
    </citation>
    <scope>NUCLEOTIDE SEQUENCE [LARGE SCALE GENOMIC DNA]</scope>
    <source>
        <strain evidence="3">ATCC 200175</strain>
    </source>
</reference>
<reference evidence="2 3" key="1">
    <citation type="submission" date="2014-06" db="EMBL/GenBank/DDBJ databases">
        <authorList>
            <consortium name="DOE Joint Genome Institute"/>
            <person name="Kuo A."/>
            <person name="Kohler A."/>
            <person name="Nagy L.G."/>
            <person name="Floudas D."/>
            <person name="Copeland A."/>
            <person name="Barry K.W."/>
            <person name="Cichocki N."/>
            <person name="Veneault-Fourrey C."/>
            <person name="LaButti K."/>
            <person name="Lindquist E.A."/>
            <person name="Lipzen A."/>
            <person name="Lundell T."/>
            <person name="Morin E."/>
            <person name="Murat C."/>
            <person name="Sun H."/>
            <person name="Tunlid A."/>
            <person name="Henrissat B."/>
            <person name="Grigoriev I.V."/>
            <person name="Hibbett D.S."/>
            <person name="Martin F."/>
            <person name="Nordberg H.P."/>
            <person name="Cantor M.N."/>
            <person name="Hua S.X."/>
        </authorList>
    </citation>
    <scope>NUCLEOTIDE SEQUENCE [LARGE SCALE GENOMIC DNA]</scope>
    <source>
        <strain evidence="2 3">ATCC 200175</strain>
    </source>
</reference>
<dbReference type="HOGENOM" id="CLU_1797084_0_0_1"/>
<organism evidence="2 3">
    <name type="scientific">Paxillus involutus ATCC 200175</name>
    <dbReference type="NCBI Taxonomy" id="664439"/>
    <lineage>
        <taxon>Eukaryota</taxon>
        <taxon>Fungi</taxon>
        <taxon>Dikarya</taxon>
        <taxon>Basidiomycota</taxon>
        <taxon>Agaricomycotina</taxon>
        <taxon>Agaricomycetes</taxon>
        <taxon>Agaricomycetidae</taxon>
        <taxon>Boletales</taxon>
        <taxon>Paxilineae</taxon>
        <taxon>Paxillaceae</taxon>
        <taxon>Paxillus</taxon>
    </lineage>
</organism>
<dbReference type="InterPro" id="IPR002492">
    <property type="entry name" value="Transposase_Tc1-like"/>
</dbReference>
<dbReference type="GO" id="GO:0003677">
    <property type="term" value="F:DNA binding"/>
    <property type="evidence" value="ECO:0007669"/>
    <property type="project" value="InterPro"/>
</dbReference>
<gene>
    <name evidence="2" type="ORF">PAXINDRAFT_22424</name>
</gene>
<proteinExistence type="predicted"/>
<evidence type="ECO:0000259" key="1">
    <source>
        <dbReference type="Pfam" id="PF01498"/>
    </source>
</evidence>
<dbReference type="Proteomes" id="UP000053647">
    <property type="component" value="Unassembled WGS sequence"/>
</dbReference>
<dbReference type="Gene3D" id="3.30.420.10">
    <property type="entry name" value="Ribonuclease H-like superfamily/Ribonuclease H"/>
    <property type="match status" value="1"/>
</dbReference>
<feature type="domain" description="Transposase Tc1-like" evidence="1">
    <location>
        <begin position="20"/>
        <end position="68"/>
    </location>
</feature>
<protein>
    <recommendedName>
        <fullName evidence="1">Transposase Tc1-like domain-containing protein</fullName>
    </recommendedName>
</protein>
<evidence type="ECO:0000313" key="2">
    <source>
        <dbReference type="EMBL" id="KIJ04293.1"/>
    </source>
</evidence>
<keyword evidence="3" id="KW-1185">Reference proteome</keyword>
<dbReference type="AlphaFoldDB" id="A0A0C9SYZ9"/>
<dbReference type="EMBL" id="KN821968">
    <property type="protein sequence ID" value="KIJ04293.1"/>
    <property type="molecule type" value="Genomic_DNA"/>
</dbReference>
<dbReference type="GO" id="GO:0006313">
    <property type="term" value="P:DNA transposition"/>
    <property type="evidence" value="ECO:0007669"/>
    <property type="project" value="InterPro"/>
</dbReference>
<dbReference type="InterPro" id="IPR036397">
    <property type="entry name" value="RNaseH_sf"/>
</dbReference>
<name>A0A0C9SYZ9_PAXIN</name>
<dbReference type="Pfam" id="PF01498">
    <property type="entry name" value="HTH_Tnp_Tc3_2"/>
    <property type="match status" value="1"/>
</dbReference>
<dbReference type="GO" id="GO:0015074">
    <property type="term" value="P:DNA integration"/>
    <property type="evidence" value="ECO:0007669"/>
    <property type="project" value="InterPro"/>
</dbReference>
<evidence type="ECO:0000313" key="3">
    <source>
        <dbReference type="Proteomes" id="UP000053647"/>
    </source>
</evidence>